<sequence length="2317" mass="261171">MSGPVLTVRTESGDDEHSEKIALTLAKKVLEGVKALREERSEAAADLPQSTEATADSPKAESGKPEEMPPTAQEVASEFRSVLAKAGYDPKVIAALLMEQVGAASSESSAEQTARPEASAAEKSVRETAKTAEQTLESEDEVFASTVEDSGEESPLDYKGTSTAARKGEKQVDKPQTERGRSEKPVRAKVESVVKTPKTPKHRERSRSVSPVMGTVPRLRADTQQRKREKKQAKKAAQPESEPEKGKLPAKHSSKRRADRSYADTVRDSVAGGGGGGGGGPPSSSGDSSDGSDSDDSMSDGSSGSTDDTSSVSDIPTSAATWSEDDDAPYDGFRVVHKKKTRKYPKPGSILKVPDLHNFRAPFKSEITEKYTGRDKRPQALERWFLSIRTQLRAAMIHEDSQYATTIVLSALTENALAWAGREISKDLNEYLPVTPVDLRKVASPWPLEKIRVELHARFVDPDDHHQADAEWRTLSQRRADGSYMSVQRLETVLLEIAERRIEVTPTERKVKFVNALRPEITKELHRTRHLRGWDKKTKIRLRHLVKEAMNIEQALNLMEESARQNGSSKATNYEMLQSRKRNGKNSSQNDSSKREDSKSGNHRGSRPAGNREEKKDGDNQDRRPRRSPEEQKLRNQRDREGKCWECGGAHMARSCPEREKNQQGKPKREKEIKEIAANPDIEGGGPYPSPFVLPISLSSQSGFEAMVDTGASHSVMKHSLPFLVGAKVKTYKKPQKIAMSAKGSHVTAFKYVECEMSVGGVTKDWRFILLNIAEDVVLGRDFLREHKVSLEFNPDRFVVHDIEGSTPSHRQPKRKVAHEKARRRQAEMLERVDAPSPFQSDTPPPHERSREPKPLKLREFELMSFSSKLVTKEQGDVPGWVPPREVIDEFLNDVLTKYKAKGTILSKEEIMPCPPHRGALDHDVPYISDDSFVPPAQAYPWSRAQRGPMLEMLEGYERGGQFVPTALHATAPLVPKLKKNGKGRPVNDLRKRNAITRPIPLQPVNADAMINDVAAAPLKMGVDLMKAFEQVAATEDACKKNIVATPVGNFMVKTAMQGDRNSPASLQRLMNFVFHGKMDKSLRAYADDAWVIEKTWNAFTAEVLEFFARCYMWNLIVSEESIQMCPDEAEILGRRIKNGEISMSPKQVDAILNYVRPTTQKSLRRFLGLVEWHAPFIPNLATAAAPLHDLTGSDPWRWSRTHDLAFERVKQLISKDVKLASIESDTLAPQGTSPVHRSKPPSPDEKVENEAEGNYLFVFTDASIVGTSGVLAVGKNWWSARPVGYCSRKHDTARSRWGAYKQELVGPVNAAEVWKDVLLNQHVVFVTDNDAVSKLGSQNEREEWQAKVAEKLSILDHEVQWIEGQYNVAADALSRQYEDGDPKEPEVMRVFNLLDEEDPDGKTREFRPMDRPQRARRAPAFHNDYVATPRRKQRPADAIFAEREARYEEDLPDLLDGENRLPANAHLDNPSVTGVRFNTSPQPGEGARAAFVDASHTPTTPARSNLQREAGQPRTPSNVRTEQRAKATHPLSPFLQEERQFPESTDEVEPAKRRRHRAGRKADKHRAKSKAEKTQQMRAEMAWEQAEDKLDEEWWPRFVAALAEAQSRDPTFGKVLSDVDAHSEYFLSPDKLLWQKDEEWGERLCLPDGTFDGRAFREVYLEHFHTILGHAGERILLHTLRQHVFWPFMARDTKRYCFTCIPCQACKTEKAPPRGKLHSIKGPTRAYEQISIDFTGPHPVSYDVDGVARNYILTIVDGATGECKLIPCHQTGLTSEKCAQLLLEKVYPSWGCPRRILSDKDVRWVSSFWRSFHKSLGTTLSMSTAYHPQSNGKIERLHAVINPMLRQLVSETQEDWASSLPHVEYAINSARNASGYRPFEPTRVFQPRVSFSRSEPAENNDAEALLEKAKERNEVARDILCRSRIEQTYFANLKRRPDHVPDRTMANGSSKEEAQAYWVRTHNWRTVNNRSRALVPPFDGPFRCVRYNAANSTYELALPPRYTSRGISPIFHASQLKPYVPSDDGLFPERRFDSVPWFPLDTVDMTHPLDASNVDRYVDHYWVEEDGTKVCFLHYKARDRSYHEVAAGAQGHTNESQKLQDYVISATKGRHTTWEKLPERTHAQHAQRKKDANKRHNKPPKKLDQPKQSLPAAPAPVHAANPFAVSDSKLARIEGWQEGYSEGRNAARRELNVPATIANTYRAASEAFKQGSPQDEFRAHFDDCTVIFIRPHQEASWERGQADFRRYDEMRRRERDDQRRRREERNEYSSPTAKGKRGRASSTDRAVSPAPSVTSTVGALASATANLSTQVEEMEE</sequence>
<feature type="compositionally biased region" description="Low complexity" evidence="17">
    <location>
        <begin position="2152"/>
        <end position="2164"/>
    </location>
</feature>
<evidence type="ECO:0000256" key="15">
    <source>
        <dbReference type="ARBA" id="ARBA00023125"/>
    </source>
</evidence>
<evidence type="ECO:0000256" key="3">
    <source>
        <dbReference type="ARBA" id="ARBA00022679"/>
    </source>
</evidence>
<proteinExistence type="predicted"/>
<dbReference type="GO" id="GO:0046872">
    <property type="term" value="F:metal ion binding"/>
    <property type="evidence" value="ECO:0007669"/>
    <property type="project" value="UniProtKB-KW"/>
</dbReference>
<dbReference type="InterPro" id="IPR056924">
    <property type="entry name" value="SH3_Tf2-1"/>
</dbReference>
<feature type="region of interest" description="Disordered" evidence="17">
    <location>
        <begin position="803"/>
        <end position="853"/>
    </location>
</feature>
<dbReference type="InterPro" id="IPR001995">
    <property type="entry name" value="Peptidase_A2_cat"/>
</dbReference>
<evidence type="ECO:0000256" key="8">
    <source>
        <dbReference type="ARBA" id="ARBA00022759"/>
    </source>
</evidence>
<dbReference type="PROSITE" id="PS50175">
    <property type="entry name" value="ASP_PROT_RETROV"/>
    <property type="match status" value="1"/>
</dbReference>
<dbReference type="GO" id="GO:0015074">
    <property type="term" value="P:DNA integration"/>
    <property type="evidence" value="ECO:0007669"/>
    <property type="project" value="UniProtKB-KW"/>
</dbReference>
<evidence type="ECO:0000256" key="17">
    <source>
        <dbReference type="SAM" id="MobiDB-lite"/>
    </source>
</evidence>
<evidence type="ECO:0000256" key="13">
    <source>
        <dbReference type="ARBA" id="ARBA00022918"/>
    </source>
</evidence>
<dbReference type="InterPro" id="IPR001584">
    <property type="entry name" value="Integrase_cat-core"/>
</dbReference>
<dbReference type="Pfam" id="PF17917">
    <property type="entry name" value="RT_RNaseH"/>
    <property type="match status" value="1"/>
</dbReference>
<evidence type="ECO:0000313" key="21">
    <source>
        <dbReference type="Proteomes" id="UP000321518"/>
    </source>
</evidence>
<dbReference type="InterPro" id="IPR041588">
    <property type="entry name" value="Integrase_H2C2"/>
</dbReference>
<feature type="region of interest" description="Disordered" evidence="17">
    <location>
        <begin position="1495"/>
        <end position="1576"/>
    </location>
</feature>
<keyword evidence="15" id="KW-0238">DNA-binding</keyword>
<feature type="domain" description="Peptidase A2" evidence="18">
    <location>
        <begin position="704"/>
        <end position="783"/>
    </location>
</feature>
<comment type="caution">
    <text evidence="20">The sequence shown here is derived from an EMBL/GenBank/DDBJ whole genome shotgun (WGS) entry which is preliminary data.</text>
</comment>
<dbReference type="Pfam" id="PF00078">
    <property type="entry name" value="RVT_1"/>
    <property type="match status" value="1"/>
</dbReference>
<dbReference type="GO" id="GO:0006508">
    <property type="term" value="P:proteolysis"/>
    <property type="evidence" value="ECO:0007669"/>
    <property type="project" value="UniProtKB-KW"/>
</dbReference>
<protein>
    <recommendedName>
        <fullName evidence="1">RNA-directed DNA polymerase</fullName>
        <ecNumber evidence="1">2.7.7.49</ecNumber>
    </recommendedName>
</protein>
<feature type="compositionally biased region" description="Basic and acidic residues" evidence="17">
    <location>
        <begin position="2252"/>
        <end position="2268"/>
    </location>
</feature>
<feature type="region of interest" description="Disordered" evidence="17">
    <location>
        <begin position="2112"/>
        <end position="2164"/>
    </location>
</feature>
<feature type="compositionally biased region" description="Basic and acidic residues" evidence="17">
    <location>
        <begin position="166"/>
        <end position="192"/>
    </location>
</feature>
<dbReference type="InterPro" id="IPR001969">
    <property type="entry name" value="Aspartic_peptidase_AS"/>
</dbReference>
<dbReference type="InterPro" id="IPR012337">
    <property type="entry name" value="RNaseH-like_sf"/>
</dbReference>
<name>A0A511KN61_RHOTO</name>
<keyword evidence="5" id="KW-0540">Nuclease</keyword>
<dbReference type="Gene3D" id="1.10.340.70">
    <property type="match status" value="1"/>
</dbReference>
<dbReference type="Gene3D" id="3.30.420.10">
    <property type="entry name" value="Ribonuclease H-like superfamily/Ribonuclease H"/>
    <property type="match status" value="1"/>
</dbReference>
<gene>
    <name evidence="20" type="ORF">Rt10032_c17g5808</name>
</gene>
<evidence type="ECO:0000256" key="14">
    <source>
        <dbReference type="ARBA" id="ARBA00022932"/>
    </source>
</evidence>
<keyword evidence="16" id="KW-0233">DNA recombination</keyword>
<evidence type="ECO:0000256" key="11">
    <source>
        <dbReference type="ARBA" id="ARBA00022884"/>
    </source>
</evidence>
<dbReference type="PROSITE" id="PS00141">
    <property type="entry name" value="ASP_PROTEASE"/>
    <property type="match status" value="1"/>
</dbReference>
<evidence type="ECO:0000256" key="6">
    <source>
        <dbReference type="ARBA" id="ARBA00022723"/>
    </source>
</evidence>
<dbReference type="PANTHER" id="PTHR37984:SF5">
    <property type="entry name" value="PROTEIN NYNRIN-LIKE"/>
    <property type="match status" value="1"/>
</dbReference>
<feature type="compositionally biased region" description="Basic residues" evidence="17">
    <location>
        <begin position="2124"/>
        <end position="2141"/>
    </location>
</feature>
<evidence type="ECO:0000259" key="18">
    <source>
        <dbReference type="PROSITE" id="PS50175"/>
    </source>
</evidence>
<dbReference type="InterPro" id="IPR050951">
    <property type="entry name" value="Retrovirus_Pol_polyprotein"/>
</dbReference>
<dbReference type="Gene3D" id="3.30.70.270">
    <property type="match status" value="2"/>
</dbReference>
<feature type="compositionally biased region" description="Gly residues" evidence="17">
    <location>
        <begin position="271"/>
        <end position="281"/>
    </location>
</feature>
<dbReference type="EMBL" id="BJWK01000017">
    <property type="protein sequence ID" value="GEM11791.1"/>
    <property type="molecule type" value="Genomic_DNA"/>
</dbReference>
<dbReference type="PROSITE" id="PS50994">
    <property type="entry name" value="INTEGRASE"/>
    <property type="match status" value="1"/>
</dbReference>
<dbReference type="Pfam" id="PF17921">
    <property type="entry name" value="Integrase_H2C2"/>
    <property type="match status" value="1"/>
</dbReference>
<dbReference type="GO" id="GO:0003723">
    <property type="term" value="F:RNA binding"/>
    <property type="evidence" value="ECO:0007669"/>
    <property type="project" value="UniProtKB-KW"/>
</dbReference>
<evidence type="ECO:0000256" key="10">
    <source>
        <dbReference type="ARBA" id="ARBA00022842"/>
    </source>
</evidence>
<dbReference type="PANTHER" id="PTHR37984">
    <property type="entry name" value="PROTEIN CBG26694"/>
    <property type="match status" value="1"/>
</dbReference>
<feature type="region of interest" description="Disordered" evidence="17">
    <location>
        <begin position="2252"/>
        <end position="2300"/>
    </location>
</feature>
<dbReference type="GO" id="GO:0006310">
    <property type="term" value="P:DNA recombination"/>
    <property type="evidence" value="ECO:0007669"/>
    <property type="project" value="UniProtKB-KW"/>
</dbReference>
<dbReference type="SUPFAM" id="SSF53098">
    <property type="entry name" value="Ribonuclease H-like"/>
    <property type="match status" value="1"/>
</dbReference>
<dbReference type="SUPFAM" id="SSF50630">
    <property type="entry name" value="Acid proteases"/>
    <property type="match status" value="1"/>
</dbReference>
<feature type="region of interest" description="Disordered" evidence="17">
    <location>
        <begin position="102"/>
        <end position="330"/>
    </location>
</feature>
<organism evidence="20 21">
    <name type="scientific">Rhodotorula toruloides</name>
    <name type="common">Yeast</name>
    <name type="synonym">Rhodosporidium toruloides</name>
    <dbReference type="NCBI Taxonomy" id="5286"/>
    <lineage>
        <taxon>Eukaryota</taxon>
        <taxon>Fungi</taxon>
        <taxon>Dikarya</taxon>
        <taxon>Basidiomycota</taxon>
        <taxon>Pucciniomycotina</taxon>
        <taxon>Microbotryomycetes</taxon>
        <taxon>Sporidiobolales</taxon>
        <taxon>Sporidiobolaceae</taxon>
        <taxon>Rhodotorula</taxon>
    </lineage>
</organism>
<keyword evidence="9" id="KW-0378">Hydrolase</keyword>
<feature type="compositionally biased region" description="Basic and acidic residues" evidence="17">
    <location>
        <begin position="58"/>
        <end position="67"/>
    </location>
</feature>
<feature type="compositionally biased region" description="Polar residues" evidence="17">
    <location>
        <begin position="1497"/>
        <end position="1508"/>
    </location>
</feature>
<evidence type="ECO:0000313" key="20">
    <source>
        <dbReference type="EMBL" id="GEM11791.1"/>
    </source>
</evidence>
<dbReference type="SUPFAM" id="SSF56672">
    <property type="entry name" value="DNA/RNA polymerases"/>
    <property type="match status" value="1"/>
</dbReference>
<evidence type="ECO:0000256" key="7">
    <source>
        <dbReference type="ARBA" id="ARBA00022750"/>
    </source>
</evidence>
<dbReference type="InterPro" id="IPR036397">
    <property type="entry name" value="RNaseH_sf"/>
</dbReference>
<dbReference type="EC" id="2.7.7.49" evidence="1"/>
<feature type="compositionally biased region" description="Low complexity" evidence="17">
    <location>
        <begin position="299"/>
        <end position="314"/>
    </location>
</feature>
<dbReference type="OrthoDB" id="2273864at2759"/>
<feature type="region of interest" description="Disordered" evidence="17">
    <location>
        <begin position="1228"/>
        <end position="1248"/>
    </location>
</feature>
<keyword evidence="10" id="KW-0460">Magnesium</keyword>
<feature type="compositionally biased region" description="Polar residues" evidence="17">
    <location>
        <begin position="2281"/>
        <end position="2300"/>
    </location>
</feature>
<feature type="compositionally biased region" description="Basic residues" evidence="17">
    <location>
        <begin position="1553"/>
        <end position="1569"/>
    </location>
</feature>
<dbReference type="Gene3D" id="3.10.10.10">
    <property type="entry name" value="HIV Type 1 Reverse Transcriptase, subunit A, domain 1"/>
    <property type="match status" value="1"/>
</dbReference>
<feature type="compositionally biased region" description="Basic and acidic residues" evidence="17">
    <location>
        <begin position="825"/>
        <end position="834"/>
    </location>
</feature>
<evidence type="ECO:0000256" key="1">
    <source>
        <dbReference type="ARBA" id="ARBA00012493"/>
    </source>
</evidence>
<dbReference type="GO" id="GO:0004519">
    <property type="term" value="F:endonuclease activity"/>
    <property type="evidence" value="ECO:0007669"/>
    <property type="project" value="UniProtKB-KW"/>
</dbReference>
<dbReference type="Proteomes" id="UP000321518">
    <property type="component" value="Unassembled WGS sequence"/>
</dbReference>
<dbReference type="CDD" id="cd00303">
    <property type="entry name" value="retropepsin_like"/>
    <property type="match status" value="1"/>
</dbReference>
<keyword evidence="12" id="KW-0229">DNA integration</keyword>
<dbReference type="InterPro" id="IPR041373">
    <property type="entry name" value="RT_RNaseH"/>
</dbReference>
<feature type="region of interest" description="Disordered" evidence="17">
    <location>
        <begin position="39"/>
        <end position="76"/>
    </location>
</feature>
<keyword evidence="13" id="KW-0695">RNA-directed DNA polymerase</keyword>
<dbReference type="InterPro" id="IPR043128">
    <property type="entry name" value="Rev_trsase/Diguanyl_cyclase"/>
</dbReference>
<dbReference type="GO" id="GO:0004190">
    <property type="term" value="F:aspartic-type endopeptidase activity"/>
    <property type="evidence" value="ECO:0007669"/>
    <property type="project" value="UniProtKB-KW"/>
</dbReference>
<feature type="domain" description="Integrase catalytic" evidence="19">
    <location>
        <begin position="1720"/>
        <end position="1890"/>
    </location>
</feature>
<evidence type="ECO:0000259" key="19">
    <source>
        <dbReference type="PROSITE" id="PS50994"/>
    </source>
</evidence>
<feature type="compositionally biased region" description="Basic residues" evidence="17">
    <location>
        <begin position="811"/>
        <end position="824"/>
    </location>
</feature>
<dbReference type="InterPro" id="IPR021109">
    <property type="entry name" value="Peptidase_aspartic_dom_sf"/>
</dbReference>
<dbReference type="Gene3D" id="2.40.70.10">
    <property type="entry name" value="Acid Proteases"/>
    <property type="match status" value="1"/>
</dbReference>
<dbReference type="GO" id="GO:0003887">
    <property type="term" value="F:DNA-directed DNA polymerase activity"/>
    <property type="evidence" value="ECO:0007669"/>
    <property type="project" value="UniProtKB-KW"/>
</dbReference>
<keyword evidence="8" id="KW-0255">Endonuclease</keyword>
<dbReference type="GO" id="GO:0003677">
    <property type="term" value="F:DNA binding"/>
    <property type="evidence" value="ECO:0007669"/>
    <property type="project" value="UniProtKB-KW"/>
</dbReference>
<dbReference type="InterPro" id="IPR043502">
    <property type="entry name" value="DNA/RNA_pol_sf"/>
</dbReference>
<keyword evidence="3" id="KW-0808">Transferase</keyword>
<feature type="compositionally biased region" description="Basic and acidic residues" evidence="17">
    <location>
        <begin position="2113"/>
        <end position="2123"/>
    </location>
</feature>
<keyword evidence="4" id="KW-0548">Nucleotidyltransferase</keyword>
<evidence type="ECO:0000256" key="16">
    <source>
        <dbReference type="ARBA" id="ARBA00023172"/>
    </source>
</evidence>
<feature type="compositionally biased region" description="Basic residues" evidence="17">
    <location>
        <begin position="248"/>
        <end position="258"/>
    </location>
</feature>
<evidence type="ECO:0000256" key="9">
    <source>
        <dbReference type="ARBA" id="ARBA00022801"/>
    </source>
</evidence>
<dbReference type="GO" id="GO:0005634">
    <property type="term" value="C:nucleus"/>
    <property type="evidence" value="ECO:0007669"/>
    <property type="project" value="UniProtKB-ARBA"/>
</dbReference>
<evidence type="ECO:0000256" key="2">
    <source>
        <dbReference type="ARBA" id="ARBA00022670"/>
    </source>
</evidence>
<accession>A0A511KN61</accession>
<keyword evidence="2" id="KW-0645">Protease</keyword>
<evidence type="ECO:0000256" key="4">
    <source>
        <dbReference type="ARBA" id="ARBA00022695"/>
    </source>
</evidence>
<dbReference type="InterPro" id="IPR000477">
    <property type="entry name" value="RT_dom"/>
</dbReference>
<dbReference type="Pfam" id="PF24626">
    <property type="entry name" value="SH3_Tf2-1"/>
    <property type="match status" value="1"/>
</dbReference>
<dbReference type="FunFam" id="3.30.70.270:FF:000020">
    <property type="entry name" value="Transposon Tf2-6 polyprotein-like Protein"/>
    <property type="match status" value="1"/>
</dbReference>
<feature type="region of interest" description="Disordered" evidence="17">
    <location>
        <begin position="579"/>
        <end position="641"/>
    </location>
</feature>
<reference evidence="20 21" key="1">
    <citation type="submission" date="2019-07" db="EMBL/GenBank/DDBJ databases">
        <title>Rhodotorula toruloides NBRC10032 genome sequencing.</title>
        <authorList>
            <person name="Shida Y."/>
            <person name="Takaku H."/>
            <person name="Ogasawara W."/>
            <person name="Mori K."/>
        </authorList>
    </citation>
    <scope>NUCLEOTIDE SEQUENCE [LARGE SCALE GENOMIC DNA]</scope>
    <source>
        <strain evidence="20 21">NBRC10032</strain>
    </source>
</reference>
<evidence type="ECO:0000256" key="5">
    <source>
        <dbReference type="ARBA" id="ARBA00022722"/>
    </source>
</evidence>
<feature type="compositionally biased region" description="Basic and acidic residues" evidence="17">
    <location>
        <begin position="610"/>
        <end position="641"/>
    </location>
</feature>
<dbReference type="GO" id="GO:0003964">
    <property type="term" value="F:RNA-directed DNA polymerase activity"/>
    <property type="evidence" value="ECO:0007669"/>
    <property type="project" value="UniProtKB-KW"/>
</dbReference>
<keyword evidence="14" id="KW-0239">DNA-directed DNA polymerase</keyword>
<keyword evidence="6" id="KW-0479">Metal-binding</keyword>
<keyword evidence="7" id="KW-0064">Aspartyl protease</keyword>
<keyword evidence="11" id="KW-0694">RNA-binding</keyword>
<evidence type="ECO:0000256" key="12">
    <source>
        <dbReference type="ARBA" id="ARBA00022908"/>
    </source>
</evidence>